<evidence type="ECO:0000256" key="5">
    <source>
        <dbReference type="RuleBase" id="RU361235"/>
    </source>
</evidence>
<dbReference type="PROSITE" id="PS00122">
    <property type="entry name" value="CARBOXYLESTERASE_B_1"/>
    <property type="match status" value="1"/>
</dbReference>
<evidence type="ECO:0000256" key="6">
    <source>
        <dbReference type="SAM" id="MobiDB-lite"/>
    </source>
</evidence>
<evidence type="ECO:0000256" key="3">
    <source>
        <dbReference type="ARBA" id="ARBA00022801"/>
    </source>
</evidence>
<dbReference type="InterPro" id="IPR050309">
    <property type="entry name" value="Type-B_Carboxylest/Lipase"/>
</dbReference>
<name>A0A6P8ZL19_THRPL</name>
<dbReference type="Gene3D" id="3.40.50.1820">
    <property type="entry name" value="alpha/beta hydrolase"/>
    <property type="match status" value="1"/>
</dbReference>
<dbReference type="Proteomes" id="UP000515158">
    <property type="component" value="Unplaced"/>
</dbReference>
<dbReference type="EC" id="3.1.1.-" evidence="5"/>
<evidence type="ECO:0000256" key="2">
    <source>
        <dbReference type="ARBA" id="ARBA00022487"/>
    </source>
</evidence>
<keyword evidence="8" id="KW-1185">Reference proteome</keyword>
<feature type="domain" description="Carboxylesterase type B" evidence="7">
    <location>
        <begin position="7"/>
        <end position="369"/>
    </location>
</feature>
<evidence type="ECO:0000313" key="8">
    <source>
        <dbReference type="Proteomes" id="UP000515158"/>
    </source>
</evidence>
<comment type="similarity">
    <text evidence="1 5">Belongs to the type-B carboxylesterase/lipase family.</text>
</comment>
<keyword evidence="2" id="KW-0719">Serine esterase</keyword>
<keyword evidence="4" id="KW-0325">Glycoprotein</keyword>
<evidence type="ECO:0000256" key="4">
    <source>
        <dbReference type="ARBA" id="ARBA00023180"/>
    </source>
</evidence>
<dbReference type="InterPro" id="IPR019826">
    <property type="entry name" value="Carboxylesterase_B_AS"/>
</dbReference>
<dbReference type="GeneID" id="117643349"/>
<dbReference type="OrthoDB" id="19653at2759"/>
<evidence type="ECO:0000313" key="9">
    <source>
        <dbReference type="RefSeq" id="XP_034238084.1"/>
    </source>
</evidence>
<feature type="region of interest" description="Disordered" evidence="6">
    <location>
        <begin position="44"/>
        <end position="63"/>
    </location>
</feature>
<dbReference type="PANTHER" id="PTHR11559">
    <property type="entry name" value="CARBOXYLESTERASE"/>
    <property type="match status" value="1"/>
</dbReference>
<dbReference type="InterPro" id="IPR029058">
    <property type="entry name" value="AB_hydrolase_fold"/>
</dbReference>
<keyword evidence="3 5" id="KW-0378">Hydrolase</keyword>
<accession>A0A6P8ZL19</accession>
<sequence>MVNLTGPTVQVREGSLRGLRDVSKSGITFLSFLGVPYAKPPIGERRFKGPHPPNSWTGVRDATKEGPWCPQALWSRMVRLPLMNEYGRLFTDFVRELSPDTAEAIPGLLWDGKLANIKMDEDCLSLNVYTPQVDLPAKSLLPVLVFFHGGAYLWGSGSRLMYGPDYLMDRSVVVVVPNYRLGILGFLGSNTSDAPGNAGLKDQVQALRWVKNNIRSFGGDPSKVTIYGESAGSASVHYHILSPMSAGLFSGAIMSSSTSQSGVYQGKPWDMMRRTTKLFGGPSTASPSHMVNFLRTIPALVLAGGFLEIATEDEIKPLVPTLPCRAIVEPANSGEPAFLAEDPNDLLVAGRYTKVPMIIGSNLHEGTLFFGP</sequence>
<dbReference type="InParanoid" id="A0A6P8ZL19"/>
<protein>
    <recommendedName>
        <fullName evidence="5">Carboxylic ester hydrolase</fullName>
        <ecNumber evidence="5">3.1.1.-</ecNumber>
    </recommendedName>
</protein>
<dbReference type="AlphaFoldDB" id="A0A6P8ZL19"/>
<dbReference type="KEGG" id="tpal:117643349"/>
<dbReference type="SUPFAM" id="SSF53474">
    <property type="entry name" value="alpha/beta-Hydrolases"/>
    <property type="match status" value="1"/>
</dbReference>
<gene>
    <name evidence="9" type="primary">LOC117643349</name>
</gene>
<evidence type="ECO:0000256" key="1">
    <source>
        <dbReference type="ARBA" id="ARBA00005964"/>
    </source>
</evidence>
<evidence type="ECO:0000259" key="7">
    <source>
        <dbReference type="Pfam" id="PF00135"/>
    </source>
</evidence>
<dbReference type="InterPro" id="IPR002018">
    <property type="entry name" value="CarbesteraseB"/>
</dbReference>
<dbReference type="RefSeq" id="XP_034238084.1">
    <property type="nucleotide sequence ID" value="XM_034382193.1"/>
</dbReference>
<proteinExistence type="inferred from homology"/>
<dbReference type="GO" id="GO:0052689">
    <property type="term" value="F:carboxylic ester hydrolase activity"/>
    <property type="evidence" value="ECO:0007669"/>
    <property type="project" value="UniProtKB-KW"/>
</dbReference>
<dbReference type="Pfam" id="PF00135">
    <property type="entry name" value="COesterase"/>
    <property type="match status" value="1"/>
</dbReference>
<organism evidence="9">
    <name type="scientific">Thrips palmi</name>
    <name type="common">Melon thrips</name>
    <dbReference type="NCBI Taxonomy" id="161013"/>
    <lineage>
        <taxon>Eukaryota</taxon>
        <taxon>Metazoa</taxon>
        <taxon>Ecdysozoa</taxon>
        <taxon>Arthropoda</taxon>
        <taxon>Hexapoda</taxon>
        <taxon>Insecta</taxon>
        <taxon>Pterygota</taxon>
        <taxon>Neoptera</taxon>
        <taxon>Paraneoptera</taxon>
        <taxon>Thysanoptera</taxon>
        <taxon>Terebrantia</taxon>
        <taxon>Thripoidea</taxon>
        <taxon>Thripidae</taxon>
        <taxon>Thrips</taxon>
    </lineage>
</organism>
<reference evidence="9" key="1">
    <citation type="submission" date="2025-08" db="UniProtKB">
        <authorList>
            <consortium name="RefSeq"/>
        </authorList>
    </citation>
    <scope>IDENTIFICATION</scope>
    <source>
        <tissue evidence="9">Total insect</tissue>
    </source>
</reference>